<dbReference type="PANTHER" id="PTHR40688:SF2">
    <property type="entry name" value="RIBBON-HELIX-HELIX PROTEIN COPG DOMAIN-CONTAINING PROTEIN"/>
    <property type="match status" value="1"/>
</dbReference>
<keyword evidence="3" id="KW-1185">Reference proteome</keyword>
<proteinExistence type="predicted"/>
<dbReference type="GO" id="GO:0006355">
    <property type="term" value="P:regulation of DNA-templated transcription"/>
    <property type="evidence" value="ECO:0007669"/>
    <property type="project" value="InterPro"/>
</dbReference>
<comment type="caution">
    <text evidence="2">The sequence shown here is derived from an EMBL/GenBank/DDBJ whole genome shotgun (WGS) entry which is preliminary data.</text>
</comment>
<evidence type="ECO:0000259" key="1">
    <source>
        <dbReference type="Pfam" id="PF01402"/>
    </source>
</evidence>
<gene>
    <name evidence="2" type="ORF">EUU22_24585</name>
</gene>
<dbReference type="SUPFAM" id="SSF47598">
    <property type="entry name" value="Ribbon-helix-helix"/>
    <property type="match status" value="1"/>
</dbReference>
<protein>
    <submittedName>
        <fullName evidence="2">Ribbon-helix-helix protein, CopG family</fullName>
    </submittedName>
</protein>
<dbReference type="RefSeq" id="WP_129334595.1">
    <property type="nucleotide sequence ID" value="NZ_SDVB01000420.1"/>
</dbReference>
<dbReference type="Pfam" id="PF01402">
    <property type="entry name" value="RHH_1"/>
    <property type="match status" value="1"/>
</dbReference>
<dbReference type="PANTHER" id="PTHR40688">
    <property type="match status" value="1"/>
</dbReference>
<dbReference type="Gene3D" id="1.10.1220.10">
    <property type="entry name" value="Met repressor-like"/>
    <property type="match status" value="1"/>
</dbReference>
<feature type="domain" description="Ribbon-helix-helix protein CopG" evidence="1">
    <location>
        <begin position="4"/>
        <end position="41"/>
    </location>
</feature>
<evidence type="ECO:0000313" key="3">
    <source>
        <dbReference type="Proteomes" id="UP000291088"/>
    </source>
</evidence>
<dbReference type="AlphaFoldDB" id="A0A4Q2S6A4"/>
<sequence length="81" mass="9080">MTAFTIRVPDEVGERLNQIAQKLDRSRSYMAAQAIEEFVSREEWQLAEIEAGIAEADRGEFASDDDVARVVGKYVKATSRS</sequence>
<dbReference type="InterPro" id="IPR002145">
    <property type="entry name" value="CopG"/>
</dbReference>
<dbReference type="InterPro" id="IPR052991">
    <property type="entry name" value="Non-func_TypeII_TA_Antitoxin"/>
</dbReference>
<dbReference type="Proteomes" id="UP000291088">
    <property type="component" value="Unassembled WGS sequence"/>
</dbReference>
<dbReference type="InterPro" id="IPR010985">
    <property type="entry name" value="Ribbon_hlx_hlx"/>
</dbReference>
<reference evidence="2 3" key="1">
    <citation type="submission" date="2019-01" db="EMBL/GenBank/DDBJ databases">
        <authorList>
            <person name="Deng T."/>
        </authorList>
    </citation>
    <scope>NUCLEOTIDE SEQUENCE [LARGE SCALE GENOMIC DNA]</scope>
    <source>
        <strain evidence="2 3">F8825</strain>
    </source>
</reference>
<dbReference type="CDD" id="cd22233">
    <property type="entry name" value="RHH_CopAso-like"/>
    <property type="match status" value="1"/>
</dbReference>
<accession>A0A4Q2S6A4</accession>
<evidence type="ECO:0000313" key="2">
    <source>
        <dbReference type="EMBL" id="RYB95985.1"/>
    </source>
</evidence>
<dbReference type="InterPro" id="IPR013321">
    <property type="entry name" value="Arc_rbn_hlx_hlx"/>
</dbReference>
<dbReference type="EMBL" id="SDVB01000420">
    <property type="protein sequence ID" value="RYB95985.1"/>
    <property type="molecule type" value="Genomic_DNA"/>
</dbReference>
<organism evidence="2 3">
    <name type="scientific">Ciceribacter ferrooxidans</name>
    <dbReference type="NCBI Taxonomy" id="2509717"/>
    <lineage>
        <taxon>Bacteria</taxon>
        <taxon>Pseudomonadati</taxon>
        <taxon>Pseudomonadota</taxon>
        <taxon>Alphaproteobacteria</taxon>
        <taxon>Hyphomicrobiales</taxon>
        <taxon>Rhizobiaceae</taxon>
        <taxon>Ciceribacter</taxon>
    </lineage>
</organism>
<name>A0A4Q2S6A4_9HYPH</name>
<dbReference type="OrthoDB" id="9812023at2"/>